<dbReference type="Gene3D" id="3.40.50.1110">
    <property type="entry name" value="SGNH hydrolase"/>
    <property type="match status" value="1"/>
</dbReference>
<dbReference type="AlphaFoldDB" id="A0A0R1HHA7"/>
<dbReference type="InterPro" id="IPR005181">
    <property type="entry name" value="SASA"/>
</dbReference>
<sequence length="435" mass="49473">MATTLRLAPLFTNHMVLQQDQTTRFFGYAEPNQEVTVTISMGGSEDTVETGIADETGYFLIESISFLAPTIVTILVTSGTDKIILRDVQFGDVFLVAGQSNANFKMAQDDEYEHNKSMPMMNLRFINIPETQSTEDNPWQIVDGENIGDVTAMGYYMAKKIRQYDEYTPVGIVLCAKNGTSAASWVSEKTLMNDATLKAAYVDTKIPSLEESENLYDTMLSQVGPYRFKMLAWYQGERDAGIDTKHYGLLLKKLIREWRKTLKQNKLPTYIIQLPQYNKNIVNSWAEIREAQQQFAATENRVYLVTTMDEPSADEIHPSSKRQLGYRIIELYSNFGKFDEMQTSPQLSEISADVKQMRLNFSNCEQLETVYPIDLKWIMPGDVLKPAVIDLGTNDIKIQLEEDSLGLQYAYANVTTAGLWNENHTPVSPFRIYFD</sequence>
<dbReference type="PANTHER" id="PTHR22901:SF0">
    <property type="entry name" value="SIALATE O-ACETYLESTERASE"/>
    <property type="match status" value="1"/>
</dbReference>
<gene>
    <name evidence="3" type="ORF">FC66_GL000909</name>
</gene>
<dbReference type="RefSeq" id="WP_057973977.1">
    <property type="nucleotide sequence ID" value="NZ_AZDI01000003.1"/>
</dbReference>
<dbReference type="SUPFAM" id="SSF52266">
    <property type="entry name" value="SGNH hydrolase"/>
    <property type="match status" value="1"/>
</dbReference>
<organism evidence="3 4">
    <name type="scientific">Dellaglioa algida DSM 15638</name>
    <dbReference type="NCBI Taxonomy" id="1423719"/>
    <lineage>
        <taxon>Bacteria</taxon>
        <taxon>Bacillati</taxon>
        <taxon>Bacillota</taxon>
        <taxon>Bacilli</taxon>
        <taxon>Lactobacillales</taxon>
        <taxon>Lactobacillaceae</taxon>
        <taxon>Dellaglioa</taxon>
    </lineage>
</organism>
<keyword evidence="1" id="KW-0378">Hydrolase</keyword>
<dbReference type="EMBL" id="AZDI01000003">
    <property type="protein sequence ID" value="KRK45949.1"/>
    <property type="molecule type" value="Genomic_DNA"/>
</dbReference>
<dbReference type="OrthoDB" id="9795554at2"/>
<keyword evidence="4" id="KW-1185">Reference proteome</keyword>
<dbReference type="STRING" id="1423719.FC66_GL000909"/>
<evidence type="ECO:0000313" key="3">
    <source>
        <dbReference type="EMBL" id="KRK45949.1"/>
    </source>
</evidence>
<accession>A0A0R1HHA7</accession>
<dbReference type="GO" id="GO:0005975">
    <property type="term" value="P:carbohydrate metabolic process"/>
    <property type="evidence" value="ECO:0007669"/>
    <property type="project" value="TreeGrafter"/>
</dbReference>
<proteinExistence type="predicted"/>
<dbReference type="InterPro" id="IPR036514">
    <property type="entry name" value="SGNH_hydro_sf"/>
</dbReference>
<dbReference type="InterPro" id="IPR039329">
    <property type="entry name" value="SIAE"/>
</dbReference>
<dbReference type="PATRIC" id="fig|1423719.4.peg.925"/>
<dbReference type="GeneID" id="83547865"/>
<protein>
    <recommendedName>
        <fullName evidence="2">Sialate O-acetylesterase domain-containing protein</fullName>
    </recommendedName>
</protein>
<name>A0A0R1HHA7_9LACO</name>
<evidence type="ECO:0000256" key="1">
    <source>
        <dbReference type="ARBA" id="ARBA00022801"/>
    </source>
</evidence>
<evidence type="ECO:0000259" key="2">
    <source>
        <dbReference type="Pfam" id="PF03629"/>
    </source>
</evidence>
<dbReference type="Proteomes" id="UP000051450">
    <property type="component" value="Unassembled WGS sequence"/>
</dbReference>
<evidence type="ECO:0000313" key="4">
    <source>
        <dbReference type="Proteomes" id="UP000051450"/>
    </source>
</evidence>
<feature type="domain" description="Sialate O-acetylesterase" evidence="2">
    <location>
        <begin position="92"/>
        <end position="331"/>
    </location>
</feature>
<comment type="caution">
    <text evidence="3">The sequence shown here is derived from an EMBL/GenBank/DDBJ whole genome shotgun (WGS) entry which is preliminary data.</text>
</comment>
<reference evidence="3 4" key="1">
    <citation type="journal article" date="2015" name="Genome Announc.">
        <title>Expanding the biotechnology potential of lactobacilli through comparative genomics of 213 strains and associated genera.</title>
        <authorList>
            <person name="Sun Z."/>
            <person name="Harris H.M."/>
            <person name="McCann A."/>
            <person name="Guo C."/>
            <person name="Argimon S."/>
            <person name="Zhang W."/>
            <person name="Yang X."/>
            <person name="Jeffery I.B."/>
            <person name="Cooney J.C."/>
            <person name="Kagawa T.F."/>
            <person name="Liu W."/>
            <person name="Song Y."/>
            <person name="Salvetti E."/>
            <person name="Wrobel A."/>
            <person name="Rasinkangas P."/>
            <person name="Parkhill J."/>
            <person name="Rea M.C."/>
            <person name="O'Sullivan O."/>
            <person name="Ritari J."/>
            <person name="Douillard F.P."/>
            <person name="Paul Ross R."/>
            <person name="Yang R."/>
            <person name="Briner A.E."/>
            <person name="Felis G.E."/>
            <person name="de Vos W.M."/>
            <person name="Barrangou R."/>
            <person name="Klaenhammer T.R."/>
            <person name="Caufield P.W."/>
            <person name="Cui Y."/>
            <person name="Zhang H."/>
            <person name="O'Toole P.W."/>
        </authorList>
    </citation>
    <scope>NUCLEOTIDE SEQUENCE [LARGE SCALE GENOMIC DNA]</scope>
    <source>
        <strain evidence="3 4">DSM 15638</strain>
    </source>
</reference>
<dbReference type="Pfam" id="PF03629">
    <property type="entry name" value="SASA"/>
    <property type="match status" value="1"/>
</dbReference>
<dbReference type="PANTHER" id="PTHR22901">
    <property type="entry name" value="SIALATE O-ACETYLESTERASE"/>
    <property type="match status" value="1"/>
</dbReference>
<dbReference type="GO" id="GO:0001681">
    <property type="term" value="F:sialate O-acetylesterase activity"/>
    <property type="evidence" value="ECO:0007669"/>
    <property type="project" value="InterPro"/>
</dbReference>